<keyword evidence="5" id="KW-1185">Reference proteome</keyword>
<evidence type="ECO:0000259" key="3">
    <source>
        <dbReference type="SMART" id="SM00829"/>
    </source>
</evidence>
<dbReference type="GO" id="GO:0070402">
    <property type="term" value="F:NADPH binding"/>
    <property type="evidence" value="ECO:0007669"/>
    <property type="project" value="TreeGrafter"/>
</dbReference>
<dbReference type="GO" id="GO:0016651">
    <property type="term" value="F:oxidoreductase activity, acting on NAD(P)H"/>
    <property type="evidence" value="ECO:0007669"/>
    <property type="project" value="TreeGrafter"/>
</dbReference>
<reference evidence="4 5" key="1">
    <citation type="submission" date="2021-01" db="EMBL/GenBank/DDBJ databases">
        <title>Whole genome shotgun sequence of Catellatospora coxensis NBRC 107359.</title>
        <authorList>
            <person name="Komaki H."/>
            <person name="Tamura T."/>
        </authorList>
    </citation>
    <scope>NUCLEOTIDE SEQUENCE [LARGE SCALE GENOMIC DNA]</scope>
    <source>
        <strain evidence="4 5">NBRC 107359</strain>
    </source>
</reference>
<dbReference type="AlphaFoldDB" id="A0A8J3P897"/>
<dbReference type="RefSeq" id="WP_373314226.1">
    <property type="nucleotide sequence ID" value="NZ_BAAALC010000003.1"/>
</dbReference>
<dbReference type="SUPFAM" id="SSF51735">
    <property type="entry name" value="NAD(P)-binding Rossmann-fold domains"/>
    <property type="match status" value="1"/>
</dbReference>
<evidence type="ECO:0000256" key="1">
    <source>
        <dbReference type="ARBA" id="ARBA00022857"/>
    </source>
</evidence>
<dbReference type="Pfam" id="PF13602">
    <property type="entry name" value="ADH_zinc_N_2"/>
    <property type="match status" value="1"/>
</dbReference>
<sequence length="323" mass="32584">MHAMTIPAKGELAWSEVPDPVPGEGAVLIRIAATAVNRADLLQVAGVYPPPPGAPPYPGLECSGVIEQGAGPWRPGDEVCALLGGGGYAELVAVDASHVLPLPDGVDLVTAGGLPEVACTVWSNLTMVAGLRAGETVLIHGGGSGIGTFAIQYAKALGARVVTTARAAKHEQLRALGADECLDYTADDFSGVGADVILDIIGAAYLERNVQALATGGRLVVIGLQGGAKAEINLGALLAKRASVTATALRSRPAAEKAAIVAGVRQDVWPLLASGAIRPVVDRVLPLTEAAAAQRTVSANEHVGKVLLVTAGRPSAPGAGARA</sequence>
<dbReference type="InterPro" id="IPR014189">
    <property type="entry name" value="Quinone_OxRdtase_PIG3"/>
</dbReference>
<name>A0A8J3P897_9ACTN</name>
<evidence type="ECO:0000313" key="5">
    <source>
        <dbReference type="Proteomes" id="UP000630887"/>
    </source>
</evidence>
<dbReference type="SUPFAM" id="SSF50129">
    <property type="entry name" value="GroES-like"/>
    <property type="match status" value="1"/>
</dbReference>
<dbReference type="InterPro" id="IPR013154">
    <property type="entry name" value="ADH-like_N"/>
</dbReference>
<protein>
    <submittedName>
        <fullName evidence="4">NAD(P)H quinone oxidoreductase</fullName>
    </submittedName>
</protein>
<comment type="caution">
    <text evidence="4">The sequence shown here is derived from an EMBL/GenBank/DDBJ whole genome shotgun (WGS) entry which is preliminary data.</text>
</comment>
<evidence type="ECO:0000313" key="4">
    <source>
        <dbReference type="EMBL" id="GIG05456.1"/>
    </source>
</evidence>
<dbReference type="Gene3D" id="3.90.180.10">
    <property type="entry name" value="Medium-chain alcohol dehydrogenases, catalytic domain"/>
    <property type="match status" value="1"/>
</dbReference>
<dbReference type="NCBIfam" id="TIGR02824">
    <property type="entry name" value="quinone_pig3"/>
    <property type="match status" value="1"/>
</dbReference>
<dbReference type="Pfam" id="PF08240">
    <property type="entry name" value="ADH_N"/>
    <property type="match status" value="1"/>
</dbReference>
<evidence type="ECO:0000256" key="2">
    <source>
        <dbReference type="ARBA" id="ARBA00023002"/>
    </source>
</evidence>
<dbReference type="InterPro" id="IPR036291">
    <property type="entry name" value="NAD(P)-bd_dom_sf"/>
</dbReference>
<dbReference type="PANTHER" id="PTHR48106:SF8">
    <property type="entry name" value="OS02G0805600 PROTEIN"/>
    <property type="match status" value="1"/>
</dbReference>
<dbReference type="InterPro" id="IPR020843">
    <property type="entry name" value="ER"/>
</dbReference>
<dbReference type="Proteomes" id="UP000630887">
    <property type="component" value="Unassembled WGS sequence"/>
</dbReference>
<keyword evidence="2" id="KW-0560">Oxidoreductase</keyword>
<dbReference type="Gene3D" id="3.40.50.720">
    <property type="entry name" value="NAD(P)-binding Rossmann-like Domain"/>
    <property type="match status" value="1"/>
</dbReference>
<dbReference type="InterPro" id="IPR011032">
    <property type="entry name" value="GroES-like_sf"/>
</dbReference>
<organism evidence="4 5">
    <name type="scientific">Catellatospora coxensis</name>
    <dbReference type="NCBI Taxonomy" id="310354"/>
    <lineage>
        <taxon>Bacteria</taxon>
        <taxon>Bacillati</taxon>
        <taxon>Actinomycetota</taxon>
        <taxon>Actinomycetes</taxon>
        <taxon>Micromonosporales</taxon>
        <taxon>Micromonosporaceae</taxon>
        <taxon>Catellatospora</taxon>
    </lineage>
</organism>
<accession>A0A8J3P897</accession>
<gene>
    <name evidence="4" type="ORF">Cco03nite_21560</name>
</gene>
<dbReference type="EMBL" id="BONI01000015">
    <property type="protein sequence ID" value="GIG05456.1"/>
    <property type="molecule type" value="Genomic_DNA"/>
</dbReference>
<feature type="domain" description="Enoyl reductase (ER)" evidence="3">
    <location>
        <begin position="10"/>
        <end position="308"/>
    </location>
</feature>
<dbReference type="SMART" id="SM00829">
    <property type="entry name" value="PKS_ER"/>
    <property type="match status" value="1"/>
</dbReference>
<keyword evidence="1" id="KW-0521">NADP</keyword>
<dbReference type="PANTHER" id="PTHR48106">
    <property type="entry name" value="QUINONE OXIDOREDUCTASE PIG3-RELATED"/>
    <property type="match status" value="1"/>
</dbReference>
<dbReference type="CDD" id="cd05276">
    <property type="entry name" value="p53_inducible_oxidoreductase"/>
    <property type="match status" value="1"/>
</dbReference>
<proteinExistence type="predicted"/>